<evidence type="ECO:0000313" key="4">
    <source>
        <dbReference type="Proteomes" id="UP000322876"/>
    </source>
</evidence>
<dbReference type="InterPro" id="IPR000014">
    <property type="entry name" value="PAS"/>
</dbReference>
<keyword evidence="1" id="KW-0175">Coiled coil</keyword>
<evidence type="ECO:0000313" key="3">
    <source>
        <dbReference type="EMBL" id="KAA0257328.1"/>
    </source>
</evidence>
<name>A0A5A8F0E9_9BACT</name>
<evidence type="ECO:0000256" key="1">
    <source>
        <dbReference type="SAM" id="Coils"/>
    </source>
</evidence>
<dbReference type="OrthoDB" id="9769774at2"/>
<gene>
    <name evidence="3" type="ORF">FHQ18_09790</name>
</gene>
<dbReference type="RefSeq" id="WP_149267001.1">
    <property type="nucleotide sequence ID" value="NZ_VFJB01000008.1"/>
</dbReference>
<dbReference type="PANTHER" id="PTHR39966">
    <property type="entry name" value="BLL2471 PROTEIN-RELATED"/>
    <property type="match status" value="1"/>
</dbReference>
<dbReference type="InterPro" id="IPR035965">
    <property type="entry name" value="PAS-like_dom_sf"/>
</dbReference>
<dbReference type="SUPFAM" id="SSF55785">
    <property type="entry name" value="PYP-like sensor domain (PAS domain)"/>
    <property type="match status" value="1"/>
</dbReference>
<sequence length="399" mass="46765">MSEFNGKHNERVESIYRYTLDLINEGGKKEYYERYKDILKTVTPLDTVVAFDKVVKDGYDMEDIKSAVSKVLNIIYEPLVSFKKPEYSPMSILYYLEKDNEELEKRLKNAKEIVKRLNENPQDDEIKKQMKEVLQELVNFEKHYVIKENILFPIIEKNFSEYRCLQIMWAIHDDVRGYFKELNKLLSKESFDIETFNKLIGKLYFDMFTLIFRENKILYPVAAMYIPDRLFDECLNEALEIGFPFVKIENGNLTESCESDDFGGGVVNLGTGVLTAKQIKLIFDHLPVDITFVDENDTIKYFSSPKDRIFVRTKSVIGRKVQNCHPHDSVHVVNEIISAFKNGERDMAKFWIKMGDKYVLIQYFAIRDENGDYKGLIEVSQDIADIKKIEGEKRLLDWS</sequence>
<dbReference type="PANTHER" id="PTHR39966:SF3">
    <property type="entry name" value="DUF438 DOMAIN-CONTAINING PROTEIN"/>
    <property type="match status" value="1"/>
</dbReference>
<organism evidence="3 4">
    <name type="scientific">Deferribacter autotrophicus</name>
    <dbReference type="NCBI Taxonomy" id="500465"/>
    <lineage>
        <taxon>Bacteria</taxon>
        <taxon>Pseudomonadati</taxon>
        <taxon>Deferribacterota</taxon>
        <taxon>Deferribacteres</taxon>
        <taxon>Deferribacterales</taxon>
        <taxon>Deferribacteraceae</taxon>
        <taxon>Deferribacter</taxon>
    </lineage>
</organism>
<accession>A0A5A8F0E9</accession>
<comment type="caution">
    <text evidence="3">The sequence shown here is derived from an EMBL/GenBank/DDBJ whole genome shotgun (WGS) entry which is preliminary data.</text>
</comment>
<dbReference type="Pfam" id="PF13596">
    <property type="entry name" value="PAS_10"/>
    <property type="match status" value="1"/>
</dbReference>
<proteinExistence type="predicted"/>
<dbReference type="AlphaFoldDB" id="A0A5A8F0E9"/>
<dbReference type="Gene3D" id="3.30.450.20">
    <property type="entry name" value="PAS domain"/>
    <property type="match status" value="1"/>
</dbReference>
<dbReference type="EMBL" id="VFJB01000008">
    <property type="protein sequence ID" value="KAA0257328.1"/>
    <property type="molecule type" value="Genomic_DNA"/>
</dbReference>
<keyword evidence="4" id="KW-1185">Reference proteome</keyword>
<dbReference type="InterPro" id="IPR012312">
    <property type="entry name" value="Hemerythrin-like"/>
</dbReference>
<feature type="coiled-coil region" evidence="1">
    <location>
        <begin position="93"/>
        <end position="120"/>
    </location>
</feature>
<reference evidence="3 4" key="1">
    <citation type="submission" date="2019-06" db="EMBL/GenBank/DDBJ databases">
        <title>Genomic insights into carbon and energy metabolism of Deferribacter autotrophicus revealed new metabolic traits in the phylum Deferribacteres.</title>
        <authorList>
            <person name="Slobodkin A.I."/>
            <person name="Slobodkina G.B."/>
            <person name="Allioux M."/>
            <person name="Alain K."/>
            <person name="Jebbar M."/>
            <person name="Shadrin V."/>
            <person name="Kublanov I.V."/>
            <person name="Toshchakov S.V."/>
            <person name="Bonch-Osmolovskaya E.A."/>
        </authorList>
    </citation>
    <scope>NUCLEOTIDE SEQUENCE [LARGE SCALE GENOMIC DNA]</scope>
    <source>
        <strain evidence="3 4">SL50</strain>
    </source>
</reference>
<dbReference type="NCBIfam" id="TIGR00229">
    <property type="entry name" value="sensory_box"/>
    <property type="match status" value="1"/>
</dbReference>
<evidence type="ECO:0000259" key="2">
    <source>
        <dbReference type="Pfam" id="PF01814"/>
    </source>
</evidence>
<protein>
    <submittedName>
        <fullName evidence="3">DUF438 domain-containing protein</fullName>
    </submittedName>
</protein>
<feature type="domain" description="Hemerythrin-like" evidence="2">
    <location>
        <begin position="93"/>
        <end position="221"/>
    </location>
</feature>
<dbReference type="Pfam" id="PF01814">
    <property type="entry name" value="Hemerythrin"/>
    <property type="match status" value="1"/>
</dbReference>
<dbReference type="Proteomes" id="UP000322876">
    <property type="component" value="Unassembled WGS sequence"/>
</dbReference>
<dbReference type="Gene3D" id="1.20.120.520">
    <property type="entry name" value="nmb1532 protein domain like"/>
    <property type="match status" value="1"/>
</dbReference>
<dbReference type="GO" id="GO:0005886">
    <property type="term" value="C:plasma membrane"/>
    <property type="evidence" value="ECO:0007669"/>
    <property type="project" value="TreeGrafter"/>
</dbReference>